<dbReference type="Proteomes" id="UP001363010">
    <property type="component" value="Unassembled WGS sequence"/>
</dbReference>
<dbReference type="EMBL" id="JBBKZV010000002">
    <property type="protein sequence ID" value="MEJ8821705.1"/>
    <property type="molecule type" value="Genomic_DNA"/>
</dbReference>
<organism evidence="2 3">
    <name type="scientific">Variovorax humicola</name>
    <dbReference type="NCBI Taxonomy" id="1769758"/>
    <lineage>
        <taxon>Bacteria</taxon>
        <taxon>Pseudomonadati</taxon>
        <taxon>Pseudomonadota</taxon>
        <taxon>Betaproteobacteria</taxon>
        <taxon>Burkholderiales</taxon>
        <taxon>Comamonadaceae</taxon>
        <taxon>Variovorax</taxon>
    </lineage>
</organism>
<accession>A0ABU8VV65</accession>
<evidence type="ECO:0000313" key="3">
    <source>
        <dbReference type="Proteomes" id="UP001363010"/>
    </source>
</evidence>
<name>A0ABU8VV65_9BURK</name>
<evidence type="ECO:0000313" key="2">
    <source>
        <dbReference type="EMBL" id="MEJ8821705.1"/>
    </source>
</evidence>
<dbReference type="RefSeq" id="WP_340362742.1">
    <property type="nucleotide sequence ID" value="NZ_JBBKZV010000002.1"/>
</dbReference>
<gene>
    <name evidence="2" type="ORF">WKW80_06595</name>
</gene>
<comment type="caution">
    <text evidence="2">The sequence shown here is derived from an EMBL/GenBank/DDBJ whole genome shotgun (WGS) entry which is preliminary data.</text>
</comment>
<dbReference type="Gene3D" id="3.40.50.300">
    <property type="entry name" value="P-loop containing nucleotide triphosphate hydrolases"/>
    <property type="match status" value="1"/>
</dbReference>
<proteinExistence type="predicted"/>
<protein>
    <recommendedName>
        <fullName evidence="4">Protein ImuA</fullName>
    </recommendedName>
</protein>
<reference evidence="2 3" key="1">
    <citation type="submission" date="2024-03" db="EMBL/GenBank/DDBJ databases">
        <title>Novel species of the genus Variovorax.</title>
        <authorList>
            <person name="Liu Q."/>
            <person name="Xin Y.-H."/>
        </authorList>
    </citation>
    <scope>NUCLEOTIDE SEQUENCE [LARGE SCALE GENOMIC DNA]</scope>
    <source>
        <strain evidence="2 3">KACC 18501</strain>
    </source>
</reference>
<evidence type="ECO:0000256" key="1">
    <source>
        <dbReference type="SAM" id="MobiDB-lite"/>
    </source>
</evidence>
<dbReference type="InterPro" id="IPR027417">
    <property type="entry name" value="P-loop_NTPase"/>
</dbReference>
<evidence type="ECO:0008006" key="4">
    <source>
        <dbReference type="Google" id="ProtNLM"/>
    </source>
</evidence>
<keyword evidence="3" id="KW-1185">Reference proteome</keyword>
<sequence>MGLLSLDPFLTSGRPNVWRGDELGGADAQVVATGHAALDAQLPGGGWPVGAMTEVLQSTPEAHVWQLLLPALAQAVQERGGPVVLIGAPHEPFGPALAAGGLPAEALLWIRGGPPERRAGPPQASERPLGGQRGHGVPSVGAHALHLWACEQALRCADVAAVLAWLPQARVGELRRLQLAAAQHEGLLFVFRPESVAQTASPARLRLQVVPESEGRMQVHLLKRRGPPLAAPLTLPARNGRMTALLAASQLRRKARLQAQGVMPVEASAMVVRIERRAGPGVGVDDGAWKGVHGALDRVALAA</sequence>
<feature type="region of interest" description="Disordered" evidence="1">
    <location>
        <begin position="112"/>
        <end position="136"/>
    </location>
</feature>
<dbReference type="SUPFAM" id="SSF52540">
    <property type="entry name" value="P-loop containing nucleoside triphosphate hydrolases"/>
    <property type="match status" value="2"/>
</dbReference>